<organism evidence="2 3">
    <name type="scientific">Micromonospora nigra</name>
    <dbReference type="NCBI Taxonomy" id="145857"/>
    <lineage>
        <taxon>Bacteria</taxon>
        <taxon>Bacillati</taxon>
        <taxon>Actinomycetota</taxon>
        <taxon>Actinomycetes</taxon>
        <taxon>Micromonosporales</taxon>
        <taxon>Micromonosporaceae</taxon>
        <taxon>Micromonospora</taxon>
    </lineage>
</organism>
<dbReference type="Proteomes" id="UP000199699">
    <property type="component" value="Unassembled WGS sequence"/>
</dbReference>
<protein>
    <recommendedName>
        <fullName evidence="4">Centromere-binding protein ParB C-terminal domain-containing protein</fullName>
    </recommendedName>
</protein>
<dbReference type="STRING" id="145857.GA0070616_0056"/>
<dbReference type="Gene3D" id="6.10.180.30">
    <property type="match status" value="1"/>
</dbReference>
<evidence type="ECO:0000313" key="3">
    <source>
        <dbReference type="Proteomes" id="UP000199699"/>
    </source>
</evidence>
<evidence type="ECO:0008006" key="4">
    <source>
        <dbReference type="Google" id="ProtNLM"/>
    </source>
</evidence>
<sequence length="108" mass="12027">MARRNATPDEPEPTAGRRDSDAPAASGDTPKDRPISAKIGHETAERALNAFYRAPHGLPRWRDYVEKALADYTERLEREHNNGQPFPQRPTDTLTPGRKVGISPRRAG</sequence>
<feature type="compositionally biased region" description="Polar residues" evidence="1">
    <location>
        <begin position="82"/>
        <end position="94"/>
    </location>
</feature>
<name>A0A1C6R789_9ACTN</name>
<feature type="compositionally biased region" description="Basic and acidic residues" evidence="1">
    <location>
        <begin position="29"/>
        <end position="39"/>
    </location>
</feature>
<dbReference type="OrthoDB" id="4471119at2"/>
<dbReference type="EMBL" id="FMHT01000002">
    <property type="protein sequence ID" value="SCL12895.1"/>
    <property type="molecule type" value="Genomic_DNA"/>
</dbReference>
<gene>
    <name evidence="2" type="ORF">GA0070616_0056</name>
</gene>
<reference evidence="2 3" key="1">
    <citation type="submission" date="2016-06" db="EMBL/GenBank/DDBJ databases">
        <authorList>
            <person name="Kjaerup R.B."/>
            <person name="Dalgaard T.S."/>
            <person name="Juul-Madsen H.R."/>
        </authorList>
    </citation>
    <scope>NUCLEOTIDE SEQUENCE [LARGE SCALE GENOMIC DNA]</scope>
    <source>
        <strain evidence="2 3">DSM 43818</strain>
    </source>
</reference>
<feature type="region of interest" description="Disordered" evidence="1">
    <location>
        <begin position="1"/>
        <end position="39"/>
    </location>
</feature>
<feature type="region of interest" description="Disordered" evidence="1">
    <location>
        <begin position="75"/>
        <end position="108"/>
    </location>
</feature>
<evidence type="ECO:0000256" key="1">
    <source>
        <dbReference type="SAM" id="MobiDB-lite"/>
    </source>
</evidence>
<proteinExistence type="predicted"/>
<dbReference type="AlphaFoldDB" id="A0A1C6R789"/>
<keyword evidence="3" id="KW-1185">Reference proteome</keyword>
<evidence type="ECO:0000313" key="2">
    <source>
        <dbReference type="EMBL" id="SCL12895.1"/>
    </source>
</evidence>
<dbReference type="RefSeq" id="WP_139128801.1">
    <property type="nucleotide sequence ID" value="NZ_FMHT01000002.1"/>
</dbReference>
<accession>A0A1C6R789</accession>